<gene>
    <name evidence="1" type="ORF">CHS0354_027591</name>
</gene>
<evidence type="ECO:0000313" key="1">
    <source>
        <dbReference type="EMBL" id="KAK3584850.1"/>
    </source>
</evidence>
<sequence length="68" mass="7881">MVVDYPGLKYGIKPLQTIAISENQHGIELKYKTIWSNCVSILEVSNRTYDIKSHCYHTVQLDIPHYNT</sequence>
<dbReference type="Proteomes" id="UP001195483">
    <property type="component" value="Unassembled WGS sequence"/>
</dbReference>
<evidence type="ECO:0000313" key="2">
    <source>
        <dbReference type="Proteomes" id="UP001195483"/>
    </source>
</evidence>
<reference evidence="1" key="1">
    <citation type="journal article" date="2021" name="Genome Biol. Evol.">
        <title>A High-Quality Reference Genome for a Parasitic Bivalve with Doubly Uniparental Inheritance (Bivalvia: Unionida).</title>
        <authorList>
            <person name="Smith C.H."/>
        </authorList>
    </citation>
    <scope>NUCLEOTIDE SEQUENCE</scope>
    <source>
        <strain evidence="1">CHS0354</strain>
    </source>
</reference>
<reference evidence="1" key="2">
    <citation type="journal article" date="2021" name="Genome Biol. Evol.">
        <title>Developing a high-quality reference genome for a parasitic bivalve with doubly uniparental inheritance (Bivalvia: Unionida).</title>
        <authorList>
            <person name="Smith C.H."/>
        </authorList>
    </citation>
    <scope>NUCLEOTIDE SEQUENCE</scope>
    <source>
        <strain evidence="1">CHS0354</strain>
        <tissue evidence="1">Mantle</tissue>
    </source>
</reference>
<comment type="caution">
    <text evidence="1">The sequence shown here is derived from an EMBL/GenBank/DDBJ whole genome shotgun (WGS) entry which is preliminary data.</text>
</comment>
<accession>A0AAE0VQ31</accession>
<organism evidence="1 2">
    <name type="scientific">Potamilus streckersoni</name>
    <dbReference type="NCBI Taxonomy" id="2493646"/>
    <lineage>
        <taxon>Eukaryota</taxon>
        <taxon>Metazoa</taxon>
        <taxon>Spiralia</taxon>
        <taxon>Lophotrochozoa</taxon>
        <taxon>Mollusca</taxon>
        <taxon>Bivalvia</taxon>
        <taxon>Autobranchia</taxon>
        <taxon>Heteroconchia</taxon>
        <taxon>Palaeoheterodonta</taxon>
        <taxon>Unionida</taxon>
        <taxon>Unionoidea</taxon>
        <taxon>Unionidae</taxon>
        <taxon>Ambleminae</taxon>
        <taxon>Lampsilini</taxon>
        <taxon>Potamilus</taxon>
    </lineage>
</organism>
<protein>
    <submittedName>
        <fullName evidence="1">Uncharacterized protein</fullName>
    </submittedName>
</protein>
<keyword evidence="2" id="KW-1185">Reference proteome</keyword>
<proteinExistence type="predicted"/>
<dbReference type="EMBL" id="JAEAOA010001668">
    <property type="protein sequence ID" value="KAK3584850.1"/>
    <property type="molecule type" value="Genomic_DNA"/>
</dbReference>
<dbReference type="AlphaFoldDB" id="A0AAE0VQ31"/>
<reference evidence="1" key="3">
    <citation type="submission" date="2023-05" db="EMBL/GenBank/DDBJ databases">
        <authorList>
            <person name="Smith C.H."/>
        </authorList>
    </citation>
    <scope>NUCLEOTIDE SEQUENCE</scope>
    <source>
        <strain evidence="1">CHS0354</strain>
        <tissue evidence="1">Mantle</tissue>
    </source>
</reference>
<name>A0AAE0VQ31_9BIVA</name>